<dbReference type="Pfam" id="PF04610">
    <property type="entry name" value="TrbL"/>
    <property type="match status" value="1"/>
</dbReference>
<feature type="transmembrane region" description="Helical" evidence="5">
    <location>
        <begin position="169"/>
        <end position="189"/>
    </location>
</feature>
<keyword evidence="2 5" id="KW-0812">Transmembrane</keyword>
<comment type="subcellular location">
    <subcellularLocation>
        <location evidence="1">Membrane</location>
        <topology evidence="1">Multi-pass membrane protein</topology>
    </subcellularLocation>
</comment>
<evidence type="ECO:0000256" key="5">
    <source>
        <dbReference type="SAM" id="Phobius"/>
    </source>
</evidence>
<evidence type="ECO:0000256" key="2">
    <source>
        <dbReference type="ARBA" id="ARBA00022692"/>
    </source>
</evidence>
<dbReference type="RefSeq" id="WP_200523064.1">
    <property type="nucleotide sequence ID" value="NZ_JAEHNZ010000004.1"/>
</dbReference>
<accession>A0ABS1BW63</accession>
<feature type="transmembrane region" description="Helical" evidence="5">
    <location>
        <begin position="70"/>
        <end position="90"/>
    </location>
</feature>
<name>A0ABS1BW63_9NEIS</name>
<dbReference type="InterPro" id="IPR007688">
    <property type="entry name" value="Conjugal_tfr_TrbL/VirB6"/>
</dbReference>
<dbReference type="Proteomes" id="UP000614058">
    <property type="component" value="Unassembled WGS sequence"/>
</dbReference>
<keyword evidence="4 5" id="KW-0472">Membrane</keyword>
<sequence length="325" mass="34731">MVSSVFQDLTDTFVVKFGTELFNNVGTFISNVSPLFASGFCLYIVIIALDAYNRGLDENVVDLSKRMMGWLIIIAFAFNASQYNSLAQIIYNMPETLSQAFGKSVDIKMFDSAALAMDVIGAQLNLARMDLDITDAGNILALWAIEGWLRFCTNVLLSVVFAYWVIAKIVLALNLMVGPMFIGAMLFPGTRQYGMNWIGQCLNSILTIGLLSVLAGIEIQTFKEHIDNAKMAITQASNMEAIGVALGLIILFTAMTILFVLAAWKVPAMATALTGGASLEGAGAGLPGLAGRQAAGAAKSSMRMAGKGAAGVWRRLRGRGGSIKG</sequence>
<evidence type="ECO:0000256" key="3">
    <source>
        <dbReference type="ARBA" id="ARBA00022989"/>
    </source>
</evidence>
<dbReference type="EMBL" id="JAEHNZ010000004">
    <property type="protein sequence ID" value="MBK0397047.1"/>
    <property type="molecule type" value="Genomic_DNA"/>
</dbReference>
<proteinExistence type="predicted"/>
<feature type="transmembrane region" description="Helical" evidence="5">
    <location>
        <begin position="201"/>
        <end position="222"/>
    </location>
</feature>
<keyword evidence="7" id="KW-1185">Reference proteome</keyword>
<evidence type="ECO:0000256" key="4">
    <source>
        <dbReference type="ARBA" id="ARBA00023136"/>
    </source>
</evidence>
<feature type="transmembrane region" description="Helical" evidence="5">
    <location>
        <begin position="28"/>
        <end position="49"/>
    </location>
</feature>
<organism evidence="6 7">
    <name type="scientific">Kingella bonacorsii</name>
    <dbReference type="NCBI Taxonomy" id="2796361"/>
    <lineage>
        <taxon>Bacteria</taxon>
        <taxon>Pseudomonadati</taxon>
        <taxon>Pseudomonadota</taxon>
        <taxon>Betaproteobacteria</taxon>
        <taxon>Neisseriales</taxon>
        <taxon>Neisseriaceae</taxon>
        <taxon>Kingella</taxon>
    </lineage>
</organism>
<evidence type="ECO:0000256" key="1">
    <source>
        <dbReference type="ARBA" id="ARBA00004141"/>
    </source>
</evidence>
<reference evidence="6 7" key="1">
    <citation type="journal article" date="2021" name="Pathogens">
        <title>Isolation and Characterization of Kingella bonacorsii sp. nov., A Novel Kingella Species Detected in a Stable Periodontitis Subject.</title>
        <authorList>
            <person name="Antezack A."/>
            <person name="Boxberger M."/>
            <person name="Rolland C."/>
            <person name="Monnet-Corti V."/>
            <person name="La Scola B."/>
        </authorList>
    </citation>
    <scope>NUCLEOTIDE SEQUENCE [LARGE SCALE GENOMIC DNA]</scope>
    <source>
        <strain evidence="6 7">Marseille-Q4569</strain>
    </source>
</reference>
<evidence type="ECO:0000313" key="7">
    <source>
        <dbReference type="Proteomes" id="UP000614058"/>
    </source>
</evidence>
<feature type="transmembrane region" description="Helical" evidence="5">
    <location>
        <begin position="242"/>
        <end position="264"/>
    </location>
</feature>
<protein>
    <submittedName>
        <fullName evidence="6">Type IV secretion system protein</fullName>
    </submittedName>
</protein>
<comment type="caution">
    <text evidence="6">The sequence shown here is derived from an EMBL/GenBank/DDBJ whole genome shotgun (WGS) entry which is preliminary data.</text>
</comment>
<evidence type="ECO:0000313" key="6">
    <source>
        <dbReference type="EMBL" id="MBK0397047.1"/>
    </source>
</evidence>
<gene>
    <name evidence="6" type="ORF">JDW22_10780</name>
</gene>
<keyword evidence="3 5" id="KW-1133">Transmembrane helix</keyword>